<evidence type="ECO:0000313" key="2">
    <source>
        <dbReference type="EMBL" id="TLS97570.1"/>
    </source>
</evidence>
<dbReference type="InterPro" id="IPR027417">
    <property type="entry name" value="P-loop_NTPase"/>
</dbReference>
<proteinExistence type="predicted"/>
<comment type="caution">
    <text evidence="2">The sequence shown here is derived from an EMBL/GenBank/DDBJ whole genome shotgun (WGS) entry which is preliminary data.</text>
</comment>
<dbReference type="PROSITE" id="PS51194">
    <property type="entry name" value="HELICASE_CTER"/>
    <property type="match status" value="1"/>
</dbReference>
<sequence>MKLKNRNILVLSERIEHLNILYHLLDVKKIKSTLIHGGLKSKMKKEFLKEANYSSIILSTSSFIGEGIDFSHLDAIILTMPVSYWGRIVQYLGRIGRNGQDCVAIDFFDENTPILRSSFNKRRRGYKKMGYVPTNEKGLF</sequence>
<feature type="domain" description="Helicase C-terminal" evidence="1">
    <location>
        <begin position="1"/>
        <end position="140"/>
    </location>
</feature>
<evidence type="ECO:0000259" key="1">
    <source>
        <dbReference type="PROSITE" id="PS51194"/>
    </source>
</evidence>
<dbReference type="RefSeq" id="WP_138108932.1">
    <property type="nucleotide sequence ID" value="NZ_VBUC01000020.1"/>
</dbReference>
<dbReference type="SMART" id="SM00490">
    <property type="entry name" value="HELICc"/>
    <property type="match status" value="1"/>
</dbReference>
<evidence type="ECO:0000313" key="3">
    <source>
        <dbReference type="Proteomes" id="UP000305417"/>
    </source>
</evidence>
<gene>
    <name evidence="2" type="ORF">FE247_08140</name>
</gene>
<protein>
    <recommendedName>
        <fullName evidence="1">Helicase C-terminal domain-containing protein</fullName>
    </recommendedName>
</protein>
<dbReference type="InterPro" id="IPR001650">
    <property type="entry name" value="Helicase_C-like"/>
</dbReference>
<reference evidence="2 3" key="1">
    <citation type="submission" date="2019-05" db="EMBL/GenBank/DDBJ databases">
        <title>Arcobacter cibarius and Arcobacter thereius providing challenges in identification an antibiotic susceptibility and Quinolone resistance.</title>
        <authorList>
            <person name="Busch A."/>
            <person name="Hanel I."/>
            <person name="Hotzel H."/>
            <person name="Tomaso H."/>
        </authorList>
    </citation>
    <scope>NUCLEOTIDE SEQUENCE [LARGE SCALE GENOMIC DNA]</scope>
    <source>
        <strain evidence="2 3">16CS0831-2</strain>
    </source>
</reference>
<dbReference type="CDD" id="cd18785">
    <property type="entry name" value="SF2_C"/>
    <property type="match status" value="1"/>
</dbReference>
<organism evidence="2 3">
    <name type="scientific">Aliarcobacter cibarius</name>
    <dbReference type="NCBI Taxonomy" id="255507"/>
    <lineage>
        <taxon>Bacteria</taxon>
        <taxon>Pseudomonadati</taxon>
        <taxon>Campylobacterota</taxon>
        <taxon>Epsilonproteobacteria</taxon>
        <taxon>Campylobacterales</taxon>
        <taxon>Arcobacteraceae</taxon>
        <taxon>Aliarcobacter</taxon>
    </lineage>
</organism>
<name>A0ABY2V3H2_9BACT</name>
<dbReference type="Pfam" id="PF00271">
    <property type="entry name" value="Helicase_C"/>
    <property type="match status" value="1"/>
</dbReference>
<accession>A0ABY2V3H2</accession>
<dbReference type="EMBL" id="VBUC01000020">
    <property type="protein sequence ID" value="TLS97570.1"/>
    <property type="molecule type" value="Genomic_DNA"/>
</dbReference>
<dbReference type="Proteomes" id="UP000305417">
    <property type="component" value="Unassembled WGS sequence"/>
</dbReference>
<keyword evidence="3" id="KW-1185">Reference proteome</keyword>
<dbReference type="SUPFAM" id="SSF52540">
    <property type="entry name" value="P-loop containing nucleoside triphosphate hydrolases"/>
    <property type="match status" value="1"/>
</dbReference>
<dbReference type="Gene3D" id="3.40.50.300">
    <property type="entry name" value="P-loop containing nucleotide triphosphate hydrolases"/>
    <property type="match status" value="1"/>
</dbReference>